<sequence>GVLIIGVPTLGYGHHGTPGEEKDPDGPGIFDYYRFTRDAYHHYLLQGYLDVEILSVDRDGSPRLCGAGVKPKEGGR</sequence>
<comment type="caution">
    <text evidence="1">The sequence shown here is derived from an EMBL/GenBank/DDBJ whole genome shotgun (WGS) entry which is preliminary data.</text>
</comment>
<proteinExistence type="predicted"/>
<gene>
    <name evidence="1" type="ORF">LCGC14_2520070</name>
</gene>
<accession>A0A0F9AWN9</accession>
<organism evidence="1">
    <name type="scientific">marine sediment metagenome</name>
    <dbReference type="NCBI Taxonomy" id="412755"/>
    <lineage>
        <taxon>unclassified sequences</taxon>
        <taxon>metagenomes</taxon>
        <taxon>ecological metagenomes</taxon>
    </lineage>
</organism>
<name>A0A0F9AWN9_9ZZZZ</name>
<reference evidence="1" key="1">
    <citation type="journal article" date="2015" name="Nature">
        <title>Complex archaea that bridge the gap between prokaryotes and eukaryotes.</title>
        <authorList>
            <person name="Spang A."/>
            <person name="Saw J.H."/>
            <person name="Jorgensen S.L."/>
            <person name="Zaremba-Niedzwiedzka K."/>
            <person name="Martijn J."/>
            <person name="Lind A.E."/>
            <person name="van Eijk R."/>
            <person name="Schleper C."/>
            <person name="Guy L."/>
            <person name="Ettema T.J."/>
        </authorList>
    </citation>
    <scope>NUCLEOTIDE SEQUENCE</scope>
</reference>
<evidence type="ECO:0000313" key="1">
    <source>
        <dbReference type="EMBL" id="KKL14004.1"/>
    </source>
</evidence>
<feature type="non-terminal residue" evidence="1">
    <location>
        <position position="1"/>
    </location>
</feature>
<protein>
    <submittedName>
        <fullName evidence="1">Uncharacterized protein</fullName>
    </submittedName>
</protein>
<dbReference type="EMBL" id="LAZR01040631">
    <property type="protein sequence ID" value="KKL14004.1"/>
    <property type="molecule type" value="Genomic_DNA"/>
</dbReference>
<dbReference type="AlphaFoldDB" id="A0A0F9AWN9"/>